<feature type="region of interest" description="Disordered" evidence="11">
    <location>
        <begin position="44"/>
        <end position="81"/>
    </location>
</feature>
<evidence type="ECO:0000259" key="13">
    <source>
        <dbReference type="PROSITE" id="PS50885"/>
    </source>
</evidence>
<dbReference type="Pfam" id="PF08521">
    <property type="entry name" value="2CSK_N"/>
    <property type="match status" value="1"/>
</dbReference>
<dbReference type="Gene3D" id="3.30.565.10">
    <property type="entry name" value="Histidine kinase-like ATPase, C-terminal domain"/>
    <property type="match status" value="1"/>
</dbReference>
<accession>A0A9U5FV87</accession>
<organism evidence="14 15">
    <name type="scientific">Derxia gummosa DSM 723</name>
    <dbReference type="NCBI Taxonomy" id="1121388"/>
    <lineage>
        <taxon>Bacteria</taxon>
        <taxon>Pseudomonadati</taxon>
        <taxon>Pseudomonadota</taxon>
        <taxon>Betaproteobacteria</taxon>
        <taxon>Burkholderiales</taxon>
        <taxon>Alcaligenaceae</taxon>
        <taxon>Derxia</taxon>
    </lineage>
</organism>
<dbReference type="PROSITE" id="PS50885">
    <property type="entry name" value="HAMP"/>
    <property type="match status" value="1"/>
</dbReference>
<evidence type="ECO:0000256" key="8">
    <source>
        <dbReference type="ARBA" id="ARBA00022989"/>
    </source>
</evidence>
<feature type="domain" description="HAMP" evidence="13">
    <location>
        <begin position="319"/>
        <end position="371"/>
    </location>
</feature>
<evidence type="ECO:0000313" key="15">
    <source>
        <dbReference type="RefSeq" id="WP_245591284.1"/>
    </source>
</evidence>
<dbReference type="CDD" id="cd00075">
    <property type="entry name" value="HATPase"/>
    <property type="match status" value="1"/>
</dbReference>
<dbReference type="Proteomes" id="UP000675920">
    <property type="component" value="Unplaced"/>
</dbReference>
<dbReference type="InterPro" id="IPR050428">
    <property type="entry name" value="TCS_sensor_his_kinase"/>
</dbReference>
<evidence type="ECO:0000256" key="10">
    <source>
        <dbReference type="ARBA" id="ARBA00023136"/>
    </source>
</evidence>
<keyword evidence="5" id="KW-0808">Transferase</keyword>
<evidence type="ECO:0000256" key="9">
    <source>
        <dbReference type="ARBA" id="ARBA00023012"/>
    </source>
</evidence>
<keyword evidence="14" id="KW-1185">Reference proteome</keyword>
<dbReference type="CDD" id="cd00082">
    <property type="entry name" value="HisKA"/>
    <property type="match status" value="1"/>
</dbReference>
<dbReference type="GO" id="GO:0005886">
    <property type="term" value="C:plasma membrane"/>
    <property type="evidence" value="ECO:0007669"/>
    <property type="project" value="TreeGrafter"/>
</dbReference>
<feature type="domain" description="Histidine kinase" evidence="12">
    <location>
        <begin position="379"/>
        <end position="573"/>
    </location>
</feature>
<evidence type="ECO:0000256" key="2">
    <source>
        <dbReference type="ARBA" id="ARBA00004370"/>
    </source>
</evidence>
<dbReference type="PANTHER" id="PTHR45436:SF1">
    <property type="entry name" value="SENSOR PROTEIN QSEC"/>
    <property type="match status" value="1"/>
</dbReference>
<dbReference type="InterPro" id="IPR036890">
    <property type="entry name" value="HATPase_C_sf"/>
</dbReference>
<comment type="subcellular location">
    <subcellularLocation>
        <location evidence="2">Membrane</location>
    </subcellularLocation>
</comment>
<dbReference type="PRINTS" id="PR00344">
    <property type="entry name" value="BCTRLSENSOR"/>
</dbReference>
<dbReference type="InterPro" id="IPR036097">
    <property type="entry name" value="HisK_dim/P_sf"/>
</dbReference>
<evidence type="ECO:0000256" key="5">
    <source>
        <dbReference type="ARBA" id="ARBA00022679"/>
    </source>
</evidence>
<dbReference type="PROSITE" id="PS50109">
    <property type="entry name" value="HIS_KIN"/>
    <property type="match status" value="1"/>
</dbReference>
<keyword evidence="8" id="KW-1133">Transmembrane helix</keyword>
<evidence type="ECO:0000256" key="1">
    <source>
        <dbReference type="ARBA" id="ARBA00000085"/>
    </source>
</evidence>
<comment type="catalytic activity">
    <reaction evidence="1">
        <text>ATP + protein L-histidine = ADP + protein N-phospho-L-histidine.</text>
        <dbReference type="EC" id="2.7.13.3"/>
    </reaction>
</comment>
<dbReference type="PANTHER" id="PTHR45436">
    <property type="entry name" value="SENSOR HISTIDINE KINASE YKOH"/>
    <property type="match status" value="1"/>
</dbReference>
<dbReference type="InterPro" id="IPR003661">
    <property type="entry name" value="HisK_dim/P_dom"/>
</dbReference>
<keyword evidence="6" id="KW-0812">Transmembrane</keyword>
<dbReference type="SMART" id="SM00304">
    <property type="entry name" value="HAMP"/>
    <property type="match status" value="1"/>
</dbReference>
<dbReference type="Gene3D" id="1.10.287.130">
    <property type="match status" value="1"/>
</dbReference>
<dbReference type="SUPFAM" id="SSF55874">
    <property type="entry name" value="ATPase domain of HSP90 chaperone/DNA topoisomerase II/histidine kinase"/>
    <property type="match status" value="1"/>
</dbReference>
<evidence type="ECO:0000256" key="11">
    <source>
        <dbReference type="SAM" id="MobiDB-lite"/>
    </source>
</evidence>
<keyword evidence="7 15" id="KW-0418">Kinase</keyword>
<dbReference type="InterPro" id="IPR005467">
    <property type="entry name" value="His_kinase_dom"/>
</dbReference>
<dbReference type="InterPro" id="IPR004358">
    <property type="entry name" value="Sig_transdc_His_kin-like_C"/>
</dbReference>
<name>A0A9U5FV87_9BURK</name>
<evidence type="ECO:0000256" key="7">
    <source>
        <dbReference type="ARBA" id="ARBA00022777"/>
    </source>
</evidence>
<dbReference type="InterPro" id="IPR013727">
    <property type="entry name" value="2CSK_N"/>
</dbReference>
<keyword evidence="10" id="KW-0472">Membrane</keyword>
<dbReference type="SMART" id="SM00388">
    <property type="entry name" value="HisKA"/>
    <property type="match status" value="1"/>
</dbReference>
<dbReference type="Pfam" id="PF00512">
    <property type="entry name" value="HisKA"/>
    <property type="match status" value="1"/>
</dbReference>
<sequence>MTERSWRRVWRRATSGEAAILAVGGDPAANAEAAQASARGAASAGGASLHGAGPHAAASHGAGLHGDAPEPDPAPPPADPLGVTGAYAAVIAQPPVALGMPEDVFVRPAPSPADEADPHPQAAPYSLFGEILDWMLAPLLLLWPMSIAVTYLVAQSIANTPFDRALEATVRTLAQQVQVRDARMVFDFTEAAREILHADDAAGVYYQVWSADGQVLSGNKDLPPPFPPGVQVEDEMTVRGIVRFRPETMGDDQLRVASLYLDPSVYGGAEETADAPVLVQVAETLEKRAALASEIVKGVILPQFLILPIAVLLVWAGLSRGILPLNQLQRRIRARAPDDLSPINPNDAPEELLPLIESFNDLLARLDTTVSRQRRFIADAAHQMKTPLAGLRTQAELALREHDPAELRRRLHNVADSTERATRLINQLLALARAEAQTVQAPPLESVELVGLARDVVSDMFERALDKRIDLGLEAPDEPVPVLGMPIMLAELVKNLVDNALRYTPGGGAVTVRIESNGGLVTLEVEDTGPGVAEHERPLVFERFYRVLGSGQDGSGLGLAIVREIAAQHGAEVILSFNPRAPAFREGASDDERRLPGCLVRVTLRSAFETG</sequence>
<dbReference type="SMART" id="SM00387">
    <property type="entry name" value="HATPase_c"/>
    <property type="match status" value="1"/>
</dbReference>
<dbReference type="GO" id="GO:0000155">
    <property type="term" value="F:phosphorelay sensor kinase activity"/>
    <property type="evidence" value="ECO:0007669"/>
    <property type="project" value="InterPro"/>
</dbReference>
<evidence type="ECO:0000256" key="3">
    <source>
        <dbReference type="ARBA" id="ARBA00012438"/>
    </source>
</evidence>
<dbReference type="SUPFAM" id="SSF47384">
    <property type="entry name" value="Homodimeric domain of signal transducing histidine kinase"/>
    <property type="match status" value="1"/>
</dbReference>
<dbReference type="AlphaFoldDB" id="A0A9U5FV87"/>
<keyword evidence="9" id="KW-0902">Two-component regulatory system</keyword>
<dbReference type="InterPro" id="IPR003660">
    <property type="entry name" value="HAMP_dom"/>
</dbReference>
<keyword evidence="4" id="KW-0597">Phosphoprotein</keyword>
<dbReference type="RefSeq" id="WP_245591284.1">
    <property type="nucleotide sequence ID" value="NZ_AXWS01000007.1"/>
</dbReference>
<dbReference type="InterPro" id="IPR003594">
    <property type="entry name" value="HATPase_dom"/>
</dbReference>
<protein>
    <recommendedName>
        <fullName evidence="3">histidine kinase</fullName>
        <ecNumber evidence="3">2.7.13.3</ecNumber>
    </recommendedName>
</protein>
<evidence type="ECO:0000313" key="14">
    <source>
        <dbReference type="Proteomes" id="UP000675920"/>
    </source>
</evidence>
<dbReference type="EC" id="2.7.13.3" evidence="3"/>
<evidence type="ECO:0000259" key="12">
    <source>
        <dbReference type="PROSITE" id="PS50109"/>
    </source>
</evidence>
<dbReference type="Pfam" id="PF02518">
    <property type="entry name" value="HATPase_c"/>
    <property type="match status" value="1"/>
</dbReference>
<proteinExistence type="predicted"/>
<feature type="compositionally biased region" description="Low complexity" evidence="11">
    <location>
        <begin position="44"/>
        <end position="66"/>
    </location>
</feature>
<reference evidence="15" key="1">
    <citation type="submission" date="2025-08" db="UniProtKB">
        <authorList>
            <consortium name="RefSeq"/>
        </authorList>
    </citation>
    <scope>IDENTIFICATION</scope>
</reference>
<evidence type="ECO:0000256" key="6">
    <source>
        <dbReference type="ARBA" id="ARBA00022692"/>
    </source>
</evidence>
<evidence type="ECO:0000256" key="4">
    <source>
        <dbReference type="ARBA" id="ARBA00022553"/>
    </source>
</evidence>